<sequence length="140" mass="14348">MTSDALYHDALVALARARTGAGALAAPAGAATRDNPMCGDRVTFEVVLEDGRIAALAHRVRGCLLCEAAAALLGRTAPGRPAAEVADAREQVAALLAGARPAAGWAELEVFTPVRDVPSRHGCVLLPFEALGDALARARG</sequence>
<gene>
    <name evidence="1" type="ORF">AMOR_51540</name>
</gene>
<keyword evidence="2" id="KW-1185">Reference proteome</keyword>
<name>A0ABN6MZ28_9BACT</name>
<dbReference type="Proteomes" id="UP001162891">
    <property type="component" value="Chromosome"/>
</dbReference>
<dbReference type="EMBL" id="AP025591">
    <property type="protein sequence ID" value="BDG06158.1"/>
    <property type="molecule type" value="Genomic_DNA"/>
</dbReference>
<dbReference type="Gene3D" id="3.90.1010.10">
    <property type="match status" value="1"/>
</dbReference>
<protein>
    <recommendedName>
        <fullName evidence="3">Iron-sulfur cluster assembly scaffold protein</fullName>
    </recommendedName>
</protein>
<accession>A0ABN6MZ28</accession>
<dbReference type="InterPro" id="IPR002871">
    <property type="entry name" value="NIF_FeS_clus_asmbl_NifU_N"/>
</dbReference>
<reference evidence="2" key="1">
    <citation type="journal article" date="2022" name="Int. J. Syst. Evol. Microbiol.">
        <title>Anaeromyxobacter oryzae sp. nov., Anaeromyxobacter diazotrophicus sp. nov. and Anaeromyxobacter paludicola sp. nov., isolated from paddy soils.</title>
        <authorList>
            <person name="Itoh H."/>
            <person name="Xu Z."/>
            <person name="Mise K."/>
            <person name="Masuda Y."/>
            <person name="Ushijima N."/>
            <person name="Hayakawa C."/>
            <person name="Shiratori Y."/>
            <person name="Senoo K."/>
        </authorList>
    </citation>
    <scope>NUCLEOTIDE SEQUENCE [LARGE SCALE GENOMIC DNA]</scope>
    <source>
        <strain evidence="2">Red232</strain>
    </source>
</reference>
<dbReference type="CDD" id="cd06664">
    <property type="entry name" value="IscU_like"/>
    <property type="match status" value="1"/>
</dbReference>
<evidence type="ECO:0000313" key="2">
    <source>
        <dbReference type="Proteomes" id="UP001162891"/>
    </source>
</evidence>
<evidence type="ECO:0000313" key="1">
    <source>
        <dbReference type="EMBL" id="BDG06158.1"/>
    </source>
</evidence>
<dbReference type="SUPFAM" id="SSF82649">
    <property type="entry name" value="SufE/NifU"/>
    <property type="match status" value="1"/>
</dbReference>
<organism evidence="1 2">
    <name type="scientific">Anaeromyxobacter oryzae</name>
    <dbReference type="NCBI Taxonomy" id="2918170"/>
    <lineage>
        <taxon>Bacteria</taxon>
        <taxon>Pseudomonadati</taxon>
        <taxon>Myxococcota</taxon>
        <taxon>Myxococcia</taxon>
        <taxon>Myxococcales</taxon>
        <taxon>Cystobacterineae</taxon>
        <taxon>Anaeromyxobacteraceae</taxon>
        <taxon>Anaeromyxobacter</taxon>
    </lineage>
</organism>
<proteinExistence type="predicted"/>
<evidence type="ECO:0008006" key="3">
    <source>
        <dbReference type="Google" id="ProtNLM"/>
    </source>
</evidence>
<dbReference type="RefSeq" id="WP_248355504.1">
    <property type="nucleotide sequence ID" value="NZ_AP025591.1"/>
</dbReference>